<feature type="region of interest" description="Disordered" evidence="1">
    <location>
        <begin position="70"/>
        <end position="95"/>
    </location>
</feature>
<evidence type="ECO:0000313" key="2">
    <source>
        <dbReference type="EMBL" id="MPC36369.1"/>
    </source>
</evidence>
<gene>
    <name evidence="2" type="ORF">E2C01_029824</name>
</gene>
<keyword evidence="3" id="KW-1185">Reference proteome</keyword>
<comment type="caution">
    <text evidence="2">The sequence shown here is derived from an EMBL/GenBank/DDBJ whole genome shotgun (WGS) entry which is preliminary data.</text>
</comment>
<accession>A0A5B7ETG4</accession>
<evidence type="ECO:0000313" key="3">
    <source>
        <dbReference type="Proteomes" id="UP000324222"/>
    </source>
</evidence>
<protein>
    <submittedName>
        <fullName evidence="2">Uncharacterized protein</fullName>
    </submittedName>
</protein>
<dbReference type="AlphaFoldDB" id="A0A5B7ETG4"/>
<dbReference type="EMBL" id="VSRR010003499">
    <property type="protein sequence ID" value="MPC36369.1"/>
    <property type="molecule type" value="Genomic_DNA"/>
</dbReference>
<dbReference type="Proteomes" id="UP000324222">
    <property type="component" value="Unassembled WGS sequence"/>
</dbReference>
<proteinExistence type="predicted"/>
<reference evidence="2 3" key="1">
    <citation type="submission" date="2019-05" db="EMBL/GenBank/DDBJ databases">
        <title>Another draft genome of Portunus trituberculatus and its Hox gene families provides insights of decapod evolution.</title>
        <authorList>
            <person name="Jeong J.-H."/>
            <person name="Song I."/>
            <person name="Kim S."/>
            <person name="Choi T."/>
            <person name="Kim D."/>
            <person name="Ryu S."/>
            <person name="Kim W."/>
        </authorList>
    </citation>
    <scope>NUCLEOTIDE SEQUENCE [LARGE SCALE GENOMIC DNA]</scope>
    <source>
        <tissue evidence="2">Muscle</tissue>
    </source>
</reference>
<evidence type="ECO:0000256" key="1">
    <source>
        <dbReference type="SAM" id="MobiDB-lite"/>
    </source>
</evidence>
<organism evidence="2 3">
    <name type="scientific">Portunus trituberculatus</name>
    <name type="common">Swimming crab</name>
    <name type="synonym">Neptunus trituberculatus</name>
    <dbReference type="NCBI Taxonomy" id="210409"/>
    <lineage>
        <taxon>Eukaryota</taxon>
        <taxon>Metazoa</taxon>
        <taxon>Ecdysozoa</taxon>
        <taxon>Arthropoda</taxon>
        <taxon>Crustacea</taxon>
        <taxon>Multicrustacea</taxon>
        <taxon>Malacostraca</taxon>
        <taxon>Eumalacostraca</taxon>
        <taxon>Eucarida</taxon>
        <taxon>Decapoda</taxon>
        <taxon>Pleocyemata</taxon>
        <taxon>Brachyura</taxon>
        <taxon>Eubrachyura</taxon>
        <taxon>Portunoidea</taxon>
        <taxon>Portunidae</taxon>
        <taxon>Portuninae</taxon>
        <taxon>Portunus</taxon>
    </lineage>
</organism>
<name>A0A5B7ETG4_PORTR</name>
<sequence length="95" mass="11214">MYSSKTGSVKPRFRRFRLRKRMRNVRLHARHYHLCYAFSTKRWISDRETVIIPGKISKITPQVPQMAEAKRQRHLHLGPSRGGIGEIGQDTEMRL</sequence>